<dbReference type="EMBL" id="CP108038">
    <property type="protein sequence ID" value="WUN89870.1"/>
    <property type="molecule type" value="Genomic_DNA"/>
</dbReference>
<dbReference type="GeneID" id="93765143"/>
<evidence type="ECO:0000313" key="2">
    <source>
        <dbReference type="EMBL" id="WUN89870.1"/>
    </source>
</evidence>
<proteinExistence type="predicted"/>
<organism evidence="2 3">
    <name type="scientific">Streptomyces bobili</name>
    <dbReference type="NCBI Taxonomy" id="67280"/>
    <lineage>
        <taxon>Bacteria</taxon>
        <taxon>Bacillati</taxon>
        <taxon>Actinomycetota</taxon>
        <taxon>Actinomycetes</taxon>
        <taxon>Kitasatosporales</taxon>
        <taxon>Streptomycetaceae</taxon>
        <taxon>Streptomyces</taxon>
    </lineage>
</organism>
<dbReference type="RefSeq" id="WP_328736613.1">
    <property type="nucleotide sequence ID" value="NZ_CP108038.1"/>
</dbReference>
<gene>
    <name evidence="2" type="ORF">OHT53_29195</name>
</gene>
<feature type="chain" id="PRO_5047510959" description="Secreted protein" evidence="1">
    <location>
        <begin position="31"/>
        <end position="214"/>
    </location>
</feature>
<protein>
    <recommendedName>
        <fullName evidence="4">Secreted protein</fullName>
    </recommendedName>
</protein>
<keyword evidence="1" id="KW-0732">Signal</keyword>
<accession>A0ABZ1R544</accession>
<keyword evidence="3" id="KW-1185">Reference proteome</keyword>
<evidence type="ECO:0000313" key="3">
    <source>
        <dbReference type="Proteomes" id="UP001432071"/>
    </source>
</evidence>
<dbReference type="Proteomes" id="UP001432071">
    <property type="component" value="Chromosome"/>
</dbReference>
<evidence type="ECO:0000256" key="1">
    <source>
        <dbReference type="SAM" id="SignalP"/>
    </source>
</evidence>
<sequence>MRMPRSLTHRPRPTALLAAGLATAFLGAAAALGPTADADTPAAAPSPRPIATVTVTVDTADLVAAYNGGWMAGVADLGDGTKPTYPDVVADGNTPGTVAWMDGWTDGQADALGDDNRDGVVDEDESGRDCHTMGNRLCGADVPPEYKGAGEALRLCVTVASRTAYGWDLPDGGRIDSPDGRAQIRDLEVRPGTPEFAAALEALDAEYCEHQPRG</sequence>
<feature type="signal peptide" evidence="1">
    <location>
        <begin position="1"/>
        <end position="30"/>
    </location>
</feature>
<reference evidence="2" key="1">
    <citation type="submission" date="2022-10" db="EMBL/GenBank/DDBJ databases">
        <title>The complete genomes of actinobacterial strains from the NBC collection.</title>
        <authorList>
            <person name="Joergensen T.S."/>
            <person name="Alvarez Arevalo M."/>
            <person name="Sterndorff E.B."/>
            <person name="Faurdal D."/>
            <person name="Vuksanovic O."/>
            <person name="Mourched A.-S."/>
            <person name="Charusanti P."/>
            <person name="Shaw S."/>
            <person name="Blin K."/>
            <person name="Weber T."/>
        </authorList>
    </citation>
    <scope>NUCLEOTIDE SEQUENCE</scope>
    <source>
        <strain evidence="2">NBC_00302</strain>
    </source>
</reference>
<name>A0ABZ1R544_9ACTN</name>
<evidence type="ECO:0008006" key="4">
    <source>
        <dbReference type="Google" id="ProtNLM"/>
    </source>
</evidence>